<keyword evidence="3" id="KW-1185">Reference proteome</keyword>
<organism evidence="2 3">
    <name type="scientific">Streptomyces subrutilus</name>
    <dbReference type="NCBI Taxonomy" id="36818"/>
    <lineage>
        <taxon>Bacteria</taxon>
        <taxon>Bacillati</taxon>
        <taxon>Actinomycetota</taxon>
        <taxon>Actinomycetes</taxon>
        <taxon>Kitasatosporales</taxon>
        <taxon>Streptomycetaceae</taxon>
        <taxon>Streptomyces</taxon>
    </lineage>
</organism>
<evidence type="ECO:0000313" key="3">
    <source>
        <dbReference type="Proteomes" id="UP000095705"/>
    </source>
</evidence>
<dbReference type="InterPro" id="IPR001447">
    <property type="entry name" value="Arylamine_N-AcTrfase"/>
</dbReference>
<dbReference type="PANTHER" id="PTHR11786:SF0">
    <property type="entry name" value="ARYLAMINE N-ACETYLTRANSFERASE 4-RELATED"/>
    <property type="match status" value="1"/>
</dbReference>
<comment type="similarity">
    <text evidence="1">Belongs to the arylamine N-acetyltransferase family.</text>
</comment>
<dbReference type="OrthoDB" id="7181050at2"/>
<dbReference type="PANTHER" id="PTHR11786">
    <property type="entry name" value="N-HYDROXYARYLAMINE O-ACETYLTRANSFERASE"/>
    <property type="match status" value="1"/>
</dbReference>
<reference evidence="2 3" key="1">
    <citation type="submission" date="2016-08" db="EMBL/GenBank/DDBJ databases">
        <title>The complete genome of Streptomyces subrutilus 10-1-1.</title>
        <authorList>
            <person name="Chen X."/>
        </authorList>
    </citation>
    <scope>NUCLEOTIDE SEQUENCE [LARGE SCALE GENOMIC DNA]</scope>
    <source>
        <strain evidence="2 3">10-1-1</strain>
    </source>
</reference>
<dbReference type="InterPro" id="IPR038765">
    <property type="entry name" value="Papain-like_cys_pep_sf"/>
</dbReference>
<evidence type="ECO:0000313" key="2">
    <source>
        <dbReference type="EMBL" id="OEJ32532.1"/>
    </source>
</evidence>
<dbReference type="STRING" id="36818.BGK67_15405"/>
<dbReference type="EMBL" id="MEHK01000001">
    <property type="protein sequence ID" value="OEJ32532.1"/>
    <property type="molecule type" value="Genomic_DNA"/>
</dbReference>
<comment type="caution">
    <text evidence="2">The sequence shown here is derived from an EMBL/GenBank/DDBJ whole genome shotgun (WGS) entry which is preliminary data.</text>
</comment>
<evidence type="ECO:0008006" key="4">
    <source>
        <dbReference type="Google" id="ProtNLM"/>
    </source>
</evidence>
<proteinExistence type="inferred from homology"/>
<gene>
    <name evidence="2" type="ORF">BGK67_15405</name>
</gene>
<dbReference type="Gene3D" id="2.40.128.150">
    <property type="entry name" value="Cysteine proteinases"/>
    <property type="match status" value="1"/>
</dbReference>
<name>A0A1E5PT29_9ACTN</name>
<dbReference type="AlphaFoldDB" id="A0A1E5PT29"/>
<dbReference type="GO" id="GO:0016407">
    <property type="term" value="F:acetyltransferase activity"/>
    <property type="evidence" value="ECO:0007669"/>
    <property type="project" value="InterPro"/>
</dbReference>
<dbReference type="SUPFAM" id="SSF54001">
    <property type="entry name" value="Cysteine proteinases"/>
    <property type="match status" value="1"/>
</dbReference>
<accession>A0A1E5PT29</accession>
<dbReference type="Proteomes" id="UP000095705">
    <property type="component" value="Unassembled WGS sequence"/>
</dbReference>
<dbReference type="Pfam" id="PF00797">
    <property type="entry name" value="Acetyltransf_2"/>
    <property type="match status" value="1"/>
</dbReference>
<dbReference type="RefSeq" id="WP_069920803.1">
    <property type="nucleotide sequence ID" value="NZ_MEHK01000001.1"/>
</dbReference>
<dbReference type="Gene3D" id="3.30.2140.10">
    <property type="entry name" value="Arylamine N-acetyltransferase"/>
    <property type="match status" value="1"/>
</dbReference>
<evidence type="ECO:0000256" key="1">
    <source>
        <dbReference type="ARBA" id="ARBA00006547"/>
    </source>
</evidence>
<protein>
    <recommendedName>
        <fullName evidence="4">Arylamine N-acetyltransferase</fullName>
    </recommendedName>
</protein>
<sequence>MTSGIFDAYLRRLGAPYPAAPCAEGLFALQRAHLERVPYENIDIQLGRPPGIRPELSAGRFAAGRGGYCFHLNGAFAALLEHLGYDVTRHVAGVYEETGAQDVNGNHLVLTVRIGDDAYLVDVGLGDGPHEPLPLREGEYEQGAFSYRLERLAGPLEGWSYHSPGSPFPRMNFRSAAAGMDEFEAEHLRLSTAEDSPFVRTLALLRRDAESIDVMRGRVLTRIDPAKEPSERELTTQEEFYEVIATVFGRELDDLTPADRAFLWDRACRAHEAWLADRRG</sequence>